<sequence>MELISQSEDRPMQLRVWNFKSQTTRELQLTPSRKWPVKRLLRVTIRFDSYEAKSSPAERTGLRAGSYYVLGTPERVFTDAEDLHDEILDALDGSFQCYDLAETTIFNSSLLDDQVRIVSIVPTERWCFRRRGWTWLPSSIAVNVPVYSGFLGGFCQTPKGC</sequence>
<proteinExistence type="predicted"/>
<evidence type="ECO:0000313" key="1">
    <source>
        <dbReference type="EMBL" id="KAI9913209.1"/>
    </source>
</evidence>
<evidence type="ECO:0000313" key="2">
    <source>
        <dbReference type="Proteomes" id="UP001163321"/>
    </source>
</evidence>
<keyword evidence="2" id="KW-1185">Reference proteome</keyword>
<comment type="caution">
    <text evidence="1">The sequence shown here is derived from an EMBL/GenBank/DDBJ whole genome shotgun (WGS) entry which is preliminary data.</text>
</comment>
<gene>
    <name evidence="1" type="ORF">PsorP6_005033</name>
</gene>
<organism evidence="1 2">
    <name type="scientific">Peronosclerospora sorghi</name>
    <dbReference type="NCBI Taxonomy" id="230839"/>
    <lineage>
        <taxon>Eukaryota</taxon>
        <taxon>Sar</taxon>
        <taxon>Stramenopiles</taxon>
        <taxon>Oomycota</taxon>
        <taxon>Peronosporomycetes</taxon>
        <taxon>Peronosporales</taxon>
        <taxon>Peronosporaceae</taxon>
        <taxon>Peronosclerospora</taxon>
    </lineage>
</organism>
<reference evidence="1 2" key="1">
    <citation type="journal article" date="2022" name="bioRxiv">
        <title>The genome of the oomycete Peronosclerospora sorghi, a cosmopolitan pathogen of maize and sorghum, is inflated with dispersed pseudogenes.</title>
        <authorList>
            <person name="Fletcher K."/>
            <person name="Martin F."/>
            <person name="Isakeit T."/>
            <person name="Cavanaugh K."/>
            <person name="Magill C."/>
            <person name="Michelmore R."/>
        </authorList>
    </citation>
    <scope>NUCLEOTIDE SEQUENCE [LARGE SCALE GENOMIC DNA]</scope>
    <source>
        <strain evidence="1">P6</strain>
    </source>
</reference>
<accession>A0ACC0W394</accession>
<dbReference type="Proteomes" id="UP001163321">
    <property type="component" value="Chromosome 4"/>
</dbReference>
<dbReference type="EMBL" id="CM047583">
    <property type="protein sequence ID" value="KAI9913209.1"/>
    <property type="molecule type" value="Genomic_DNA"/>
</dbReference>
<protein>
    <submittedName>
        <fullName evidence="1">Uncharacterized protein</fullName>
    </submittedName>
</protein>
<name>A0ACC0W394_9STRA</name>